<evidence type="ECO:0000256" key="1">
    <source>
        <dbReference type="ARBA" id="ARBA00022679"/>
    </source>
</evidence>
<dbReference type="InterPro" id="IPR005190">
    <property type="entry name" value="GlnE_rpt_dom"/>
</dbReference>
<dbReference type="HAMAP" id="MF_00802">
    <property type="entry name" value="GlnE"/>
    <property type="match status" value="1"/>
</dbReference>
<evidence type="ECO:0000259" key="8">
    <source>
        <dbReference type="Pfam" id="PF03710"/>
    </source>
</evidence>
<keyword evidence="2 7" id="KW-0548">Nucleotidyltransferase</keyword>
<dbReference type="PANTHER" id="PTHR30621">
    <property type="entry name" value="GLUTAMINE SYNTHETASE ADENYLYLTRANSFERASE"/>
    <property type="match status" value="1"/>
</dbReference>
<dbReference type="AlphaFoldDB" id="A0A839EY33"/>
<comment type="cofactor">
    <cofactor evidence="7">
        <name>Mg(2+)</name>
        <dbReference type="ChEBI" id="CHEBI:18420"/>
    </cofactor>
</comment>
<feature type="region of interest" description="Adenylyl removase" evidence="7">
    <location>
        <begin position="1"/>
        <end position="444"/>
    </location>
</feature>
<dbReference type="InterPro" id="IPR013546">
    <property type="entry name" value="PII_UdlTrfase/GS_AdlTrfase"/>
</dbReference>
<dbReference type="EMBL" id="JACGXL010000007">
    <property type="protein sequence ID" value="MBA8889627.1"/>
    <property type="molecule type" value="Genomic_DNA"/>
</dbReference>
<comment type="function">
    <text evidence="7">Involved in the regulation of glutamine synthetase GlnA, a key enzyme in the process to assimilate ammonia. When cellular nitrogen levels are high, the C-terminal adenylyl transferase (AT) inactivates GlnA by covalent transfer of an adenylyl group from ATP to specific tyrosine residue of GlnA, thus reducing its activity. Conversely, when nitrogen levels are low, the N-terminal adenylyl removase (AR) activates GlnA by removing the adenylyl group by phosphorolysis, increasing its activity. The regulatory region of GlnE binds the signal transduction protein PII (GlnB) which indicates the nitrogen status of the cell.</text>
</comment>
<keyword evidence="11" id="KW-1185">Reference proteome</keyword>
<feature type="domain" description="PII-uridylyltransferase/Glutamine-synthetase adenylyltransferase" evidence="9">
    <location>
        <begin position="303"/>
        <end position="441"/>
    </location>
</feature>
<feature type="domain" description="PII-uridylyltransferase/Glutamine-synthetase adenylyltransferase" evidence="9">
    <location>
        <begin position="832"/>
        <end position="921"/>
    </location>
</feature>
<protein>
    <recommendedName>
        <fullName evidence="7">Bifunctional glutamine synthetase adenylyltransferase/adenylyl-removing enzyme</fullName>
    </recommendedName>
    <alternativeName>
        <fullName evidence="7">ATP:glutamine synthetase adenylyltransferase</fullName>
    </alternativeName>
    <alternativeName>
        <fullName evidence="7">ATase</fullName>
    </alternativeName>
    <domain>
        <recommendedName>
            <fullName evidence="7">Glutamine synthetase adenylyl-L-tyrosine phosphorylase</fullName>
            <ecNumber evidence="7">2.7.7.89</ecNumber>
        </recommendedName>
        <alternativeName>
            <fullName evidence="7">Adenylyl removase</fullName>
            <shortName evidence="7">AR</shortName>
            <shortName evidence="7">AT-N</shortName>
        </alternativeName>
    </domain>
    <domain>
        <recommendedName>
            <fullName evidence="7">Glutamine synthetase adenylyl transferase</fullName>
            <ecNumber evidence="7">2.7.7.42</ecNumber>
        </recommendedName>
        <alternativeName>
            <fullName evidence="7">Adenylyl transferase</fullName>
            <shortName evidence="7">AT</shortName>
            <shortName evidence="7">AT-C</shortName>
        </alternativeName>
    </domain>
</protein>
<evidence type="ECO:0000256" key="6">
    <source>
        <dbReference type="ARBA" id="ARBA00023268"/>
    </source>
</evidence>
<dbReference type="GO" id="GO:0005524">
    <property type="term" value="F:ATP binding"/>
    <property type="evidence" value="ECO:0007669"/>
    <property type="project" value="UniProtKB-UniRule"/>
</dbReference>
<keyword evidence="1 7" id="KW-0808">Transferase</keyword>
<dbReference type="SUPFAM" id="SSF81593">
    <property type="entry name" value="Nucleotidyltransferase substrate binding subunit/domain"/>
    <property type="match status" value="2"/>
</dbReference>
<name>A0A839EY33_9GAMM</name>
<dbReference type="GO" id="GO:0047388">
    <property type="term" value="F:[glutamine synthetase]-adenylyl-L-tyrosine phosphorylase activity"/>
    <property type="evidence" value="ECO:0007669"/>
    <property type="project" value="UniProtKB-EC"/>
</dbReference>
<dbReference type="GO" id="GO:0005829">
    <property type="term" value="C:cytosol"/>
    <property type="evidence" value="ECO:0007669"/>
    <property type="project" value="TreeGrafter"/>
</dbReference>
<sequence>MLEPTRWPRPTAAFLNERLSRLEAACREANVPFHDDAGVDDHLSSVLLASDFAYQSLLRDPQLLGPDFLQLMSDPRHADARAGMFNDVHDANEMRRVLRRFRLREALRLIWRDVTGADAVETTLAGASVLAESCLEAALRGAERVVAERHGVIRDARGQAQRMVVLGLGKLGGGELNFSSDIDLVFAFAEHGDSDGARALDATAYYTRIGQTLVGLLADHSVDGYVYRVDLRLRPFGSAGRLALSFTAMEQYFQREGRDWERYAWIKARPVAGDRVGGARLLETLRPFVFRRYLDYTAFAGLREMKSLIDAEVARKDLADHLKLGPGGIREIEFIVQLVQLIRGGREPTLRARGLLPALAACEQLGFIPSARAQRLREAYRFLRRLENRVQMFADQQTHEIPADGELRERLALALGRTGWSALEAELRVHRTAVAEEFAALMAVDARNDAQQAQARWPEFWRALLADGVDAAAVAAAGFDPPTEATAELEALLGGAALRTMSARARERLDAVMPAVFAAAFVQEQPARCLARLLRLVQATLRRSVYLALLEEQPAALRRLSAVFAASAFLAERVIAHPLLLDDLFDDRVDGDAPDATAIRDELARRLGMIAEADPEAEIEAIQEQRQSALFRIGLAFLGGRLDARSTAAALADVAEAIVGAVLHVAERDMVAAHGRIDGAGAGGDGSGLIVVAYGSFGGRELGFGSDLDLVFLYDGARAPRESDGAKPLDGARYYARFAQRVVHLLGTLTRAGRLYEVDVRLRPDGSKGMLVQSLDGYAAYQRERAWTWELQALVRARAVAGDAALARRYADVRAELLAQPRDAAALHADVVSMRARWRAERDRSSAAEFDLKQGHGGLVDLEFLLQGLVLQHAARHPALLANGGNAALIDALRAARRLDDASADALARAHAGLLARAIRCTLDARPRVVARDDAIERDAASVAAACAGAGFDFT</sequence>
<dbReference type="Gene3D" id="1.20.120.1510">
    <property type="match status" value="1"/>
</dbReference>
<feature type="domain" description="Glutamate-ammonia ligase adenylyltransferase repeated" evidence="8">
    <location>
        <begin position="558"/>
        <end position="808"/>
    </location>
</feature>
<dbReference type="RefSeq" id="WP_182532665.1">
    <property type="nucleotide sequence ID" value="NZ_JACGXL010000007.1"/>
</dbReference>
<dbReference type="SUPFAM" id="SSF81301">
    <property type="entry name" value="Nucleotidyltransferase"/>
    <property type="match status" value="2"/>
</dbReference>
<keyword evidence="3 7" id="KW-0547">Nucleotide-binding</keyword>
<dbReference type="PANTHER" id="PTHR30621:SF0">
    <property type="entry name" value="BIFUNCTIONAL GLUTAMINE SYNTHETASE ADENYLYLTRANSFERASE_ADENYLYL-REMOVING ENZYME"/>
    <property type="match status" value="1"/>
</dbReference>
<accession>A0A839EY33</accession>
<feature type="domain" description="Glutamate-ammonia ligase adenylyltransferase repeated" evidence="8">
    <location>
        <begin position="42"/>
        <end position="282"/>
    </location>
</feature>
<dbReference type="Gene3D" id="3.30.460.10">
    <property type="entry name" value="Beta Polymerase, domain 2"/>
    <property type="match status" value="2"/>
</dbReference>
<dbReference type="GO" id="GO:0000287">
    <property type="term" value="F:magnesium ion binding"/>
    <property type="evidence" value="ECO:0007669"/>
    <property type="project" value="UniProtKB-UniRule"/>
</dbReference>
<keyword evidence="5 7" id="KW-0460">Magnesium</keyword>
<dbReference type="FunFam" id="1.20.120.330:FF:000005">
    <property type="entry name" value="Bifunctional glutamine synthetase adenylyltransferase/adenylyl-removing enzyme"/>
    <property type="match status" value="1"/>
</dbReference>
<keyword evidence="10" id="KW-0436">Ligase</keyword>
<comment type="catalytic activity">
    <reaction evidence="7">
        <text>[glutamine synthetase]-L-tyrosine + ATP = [glutamine synthetase]-O(4)-(5'-adenylyl)-L-tyrosine + diphosphate</text>
        <dbReference type="Rhea" id="RHEA:18589"/>
        <dbReference type="Rhea" id="RHEA-COMP:10660"/>
        <dbReference type="Rhea" id="RHEA-COMP:10661"/>
        <dbReference type="ChEBI" id="CHEBI:30616"/>
        <dbReference type="ChEBI" id="CHEBI:33019"/>
        <dbReference type="ChEBI" id="CHEBI:46858"/>
        <dbReference type="ChEBI" id="CHEBI:83624"/>
        <dbReference type="EC" id="2.7.7.42"/>
    </reaction>
</comment>
<evidence type="ECO:0000256" key="7">
    <source>
        <dbReference type="HAMAP-Rule" id="MF_00802"/>
    </source>
</evidence>
<feature type="region of interest" description="Adenylyl transferase" evidence="7">
    <location>
        <begin position="453"/>
        <end position="955"/>
    </location>
</feature>
<dbReference type="CDD" id="cd05401">
    <property type="entry name" value="NT_GlnE_GlnD_like"/>
    <property type="match status" value="2"/>
</dbReference>
<comment type="caution">
    <text evidence="10">The sequence shown here is derived from an EMBL/GenBank/DDBJ whole genome shotgun (WGS) entry which is preliminary data.</text>
</comment>
<dbReference type="Pfam" id="PF03710">
    <property type="entry name" value="GlnE"/>
    <property type="match status" value="2"/>
</dbReference>
<gene>
    <name evidence="7" type="primary">glnE</name>
    <name evidence="10" type="ORF">FHW12_003873</name>
</gene>
<dbReference type="GO" id="GO:0008882">
    <property type="term" value="F:[glutamate-ammonia-ligase] adenylyltransferase activity"/>
    <property type="evidence" value="ECO:0007669"/>
    <property type="project" value="UniProtKB-UniRule"/>
</dbReference>
<dbReference type="GO" id="GO:0016874">
    <property type="term" value="F:ligase activity"/>
    <property type="evidence" value="ECO:0007669"/>
    <property type="project" value="UniProtKB-KW"/>
</dbReference>
<dbReference type="Pfam" id="PF08335">
    <property type="entry name" value="GlnD_UR_UTase"/>
    <property type="match status" value="2"/>
</dbReference>
<organism evidence="10 11">
    <name type="scientific">Dokdonella fugitiva</name>
    <dbReference type="NCBI Taxonomy" id="328517"/>
    <lineage>
        <taxon>Bacteria</taxon>
        <taxon>Pseudomonadati</taxon>
        <taxon>Pseudomonadota</taxon>
        <taxon>Gammaproteobacteria</taxon>
        <taxon>Lysobacterales</taxon>
        <taxon>Rhodanobacteraceae</taxon>
        <taxon>Dokdonella</taxon>
    </lineage>
</organism>
<dbReference type="Gene3D" id="1.20.120.330">
    <property type="entry name" value="Nucleotidyltransferases domain 2"/>
    <property type="match status" value="2"/>
</dbReference>
<evidence type="ECO:0000256" key="4">
    <source>
        <dbReference type="ARBA" id="ARBA00022840"/>
    </source>
</evidence>
<dbReference type="Proteomes" id="UP000550401">
    <property type="component" value="Unassembled WGS sequence"/>
</dbReference>
<dbReference type="Gene3D" id="1.10.4050.10">
    <property type="entry name" value="Glutamine synthase adenylyltransferase GlnE"/>
    <property type="match status" value="1"/>
</dbReference>
<evidence type="ECO:0000259" key="9">
    <source>
        <dbReference type="Pfam" id="PF08335"/>
    </source>
</evidence>
<dbReference type="FunFam" id="3.30.460.10:FF:000009">
    <property type="entry name" value="Bifunctional glutamine synthetase adenylyltransferase/adenylyl-removing enzyme"/>
    <property type="match status" value="1"/>
</dbReference>
<evidence type="ECO:0000256" key="5">
    <source>
        <dbReference type="ARBA" id="ARBA00022842"/>
    </source>
</evidence>
<dbReference type="InterPro" id="IPR043519">
    <property type="entry name" value="NT_sf"/>
</dbReference>
<keyword evidence="4 7" id="KW-0067">ATP-binding</keyword>
<dbReference type="GO" id="GO:0000820">
    <property type="term" value="P:regulation of glutamine family amino acid metabolic process"/>
    <property type="evidence" value="ECO:0007669"/>
    <property type="project" value="UniProtKB-UniRule"/>
</dbReference>
<dbReference type="EC" id="2.7.7.89" evidence="7"/>
<evidence type="ECO:0000313" key="10">
    <source>
        <dbReference type="EMBL" id="MBA8889627.1"/>
    </source>
</evidence>
<evidence type="ECO:0000256" key="2">
    <source>
        <dbReference type="ARBA" id="ARBA00022695"/>
    </source>
</evidence>
<dbReference type="InterPro" id="IPR023057">
    <property type="entry name" value="GlnE"/>
</dbReference>
<dbReference type="EC" id="2.7.7.42" evidence="7"/>
<evidence type="ECO:0000256" key="3">
    <source>
        <dbReference type="ARBA" id="ARBA00022741"/>
    </source>
</evidence>
<proteinExistence type="inferred from homology"/>
<dbReference type="NCBIfam" id="NF008292">
    <property type="entry name" value="PRK11072.1"/>
    <property type="match status" value="1"/>
</dbReference>
<comment type="similarity">
    <text evidence="7">Belongs to the GlnE family.</text>
</comment>
<keyword evidence="6 7" id="KW-0511">Multifunctional enzyme</keyword>
<evidence type="ECO:0000313" key="11">
    <source>
        <dbReference type="Proteomes" id="UP000550401"/>
    </source>
</evidence>
<comment type="catalytic activity">
    <reaction evidence="7">
        <text>[glutamine synthetase]-O(4)-(5'-adenylyl)-L-tyrosine + phosphate = [glutamine synthetase]-L-tyrosine + ADP</text>
        <dbReference type="Rhea" id="RHEA:43716"/>
        <dbReference type="Rhea" id="RHEA-COMP:10660"/>
        <dbReference type="Rhea" id="RHEA-COMP:10661"/>
        <dbReference type="ChEBI" id="CHEBI:43474"/>
        <dbReference type="ChEBI" id="CHEBI:46858"/>
        <dbReference type="ChEBI" id="CHEBI:83624"/>
        <dbReference type="ChEBI" id="CHEBI:456216"/>
        <dbReference type="EC" id="2.7.7.89"/>
    </reaction>
</comment>
<reference evidence="10 11" key="1">
    <citation type="submission" date="2020-07" db="EMBL/GenBank/DDBJ databases">
        <title>Genomic Encyclopedia of Type Strains, Phase IV (KMG-V): Genome sequencing to study the core and pangenomes of soil and plant-associated prokaryotes.</title>
        <authorList>
            <person name="Whitman W."/>
        </authorList>
    </citation>
    <scope>NUCLEOTIDE SEQUENCE [LARGE SCALE GENOMIC DNA]</scope>
    <source>
        <strain evidence="10 11">RH2WT43</strain>
    </source>
</reference>